<dbReference type="Proteomes" id="UP000245942">
    <property type="component" value="Unassembled WGS sequence"/>
</dbReference>
<protein>
    <recommendedName>
        <fullName evidence="4">CCHC-type domain-containing protein</fullName>
    </recommendedName>
</protein>
<evidence type="ECO:0000256" key="1">
    <source>
        <dbReference type="SAM" id="MobiDB-lite"/>
    </source>
</evidence>
<name>A0A316TVU0_9BASI</name>
<evidence type="ECO:0008006" key="4">
    <source>
        <dbReference type="Google" id="ProtNLM"/>
    </source>
</evidence>
<organism evidence="2 3">
    <name type="scientific">Pseudomicrostroma glucosiphilum</name>
    <dbReference type="NCBI Taxonomy" id="1684307"/>
    <lineage>
        <taxon>Eukaryota</taxon>
        <taxon>Fungi</taxon>
        <taxon>Dikarya</taxon>
        <taxon>Basidiomycota</taxon>
        <taxon>Ustilaginomycotina</taxon>
        <taxon>Exobasidiomycetes</taxon>
        <taxon>Microstromatales</taxon>
        <taxon>Microstromatales incertae sedis</taxon>
        <taxon>Pseudomicrostroma</taxon>
    </lineage>
</organism>
<feature type="region of interest" description="Disordered" evidence="1">
    <location>
        <begin position="1"/>
        <end position="40"/>
    </location>
</feature>
<feature type="compositionally biased region" description="Polar residues" evidence="1">
    <location>
        <begin position="24"/>
        <end position="34"/>
    </location>
</feature>
<dbReference type="RefSeq" id="XP_025344819.1">
    <property type="nucleotide sequence ID" value="XM_025491242.1"/>
</dbReference>
<evidence type="ECO:0000313" key="3">
    <source>
        <dbReference type="Proteomes" id="UP000245942"/>
    </source>
</evidence>
<dbReference type="EMBL" id="KZ819344">
    <property type="protein sequence ID" value="PWN17659.1"/>
    <property type="molecule type" value="Genomic_DNA"/>
</dbReference>
<proteinExistence type="predicted"/>
<sequence length="210" mass="23017">MLVAEASETEVGTMKSGKGRLYTSPDTSPNTSPGSGPRGRPVIILRASALAKDHEVRTSPTAELHEEIAAALHRTLKIKPLAMRRLTSGNLAVELNIASEALHQATDIGVKSCRWLIGAGRRDKSHGSSVLMGFATEDDRGAIRNRGRLGIHNEVAYLDDYRPRPRIDQCTKCQQYGHKIENCKSAVPSCRLRALPHLTQDHTDCDQCED</sequence>
<gene>
    <name evidence="2" type="ORF">BCV69DRAFT_279401</name>
</gene>
<accession>A0A316TVU0</accession>
<evidence type="ECO:0000313" key="2">
    <source>
        <dbReference type="EMBL" id="PWN17659.1"/>
    </source>
</evidence>
<reference evidence="2 3" key="1">
    <citation type="journal article" date="2018" name="Mol. Biol. Evol.">
        <title>Broad Genomic Sampling Reveals a Smut Pathogenic Ancestry of the Fungal Clade Ustilaginomycotina.</title>
        <authorList>
            <person name="Kijpornyongpan T."/>
            <person name="Mondo S.J."/>
            <person name="Barry K."/>
            <person name="Sandor L."/>
            <person name="Lee J."/>
            <person name="Lipzen A."/>
            <person name="Pangilinan J."/>
            <person name="LaButti K."/>
            <person name="Hainaut M."/>
            <person name="Henrissat B."/>
            <person name="Grigoriev I.V."/>
            <person name="Spatafora J.W."/>
            <person name="Aime M.C."/>
        </authorList>
    </citation>
    <scope>NUCLEOTIDE SEQUENCE [LARGE SCALE GENOMIC DNA]</scope>
    <source>
        <strain evidence="2 3">MCA 4718</strain>
    </source>
</reference>
<dbReference type="AlphaFoldDB" id="A0A316TVU0"/>
<keyword evidence="3" id="KW-1185">Reference proteome</keyword>
<dbReference type="GeneID" id="37012976"/>